<evidence type="ECO:0000313" key="8">
    <source>
        <dbReference type="EMBL" id="RFB01587.1"/>
    </source>
</evidence>
<feature type="chain" id="PRO_5016612864" description="Beta-D-glucoside glucohydrolase" evidence="6">
    <location>
        <begin position="25"/>
        <end position="1094"/>
    </location>
</feature>
<organism evidence="8 9">
    <name type="scientific">Parvularcula marina</name>
    <dbReference type="NCBI Taxonomy" id="2292771"/>
    <lineage>
        <taxon>Bacteria</taxon>
        <taxon>Pseudomonadati</taxon>
        <taxon>Pseudomonadota</taxon>
        <taxon>Alphaproteobacteria</taxon>
        <taxon>Parvularculales</taxon>
        <taxon>Parvularculaceae</taxon>
        <taxon>Parvularcula</taxon>
    </lineage>
</organism>
<dbReference type="InterPro" id="IPR011042">
    <property type="entry name" value="6-blade_b-propeller_TolB-like"/>
</dbReference>
<dbReference type="Pfam" id="PF14310">
    <property type="entry name" value="Fn3-like"/>
    <property type="match status" value="1"/>
</dbReference>
<sequence>MMVTKAIWGAALLAISAMGGSAIAQDAPQTLAGEATEAGLTGAERRAYILERLTVEEKLGQLHQMPGGRSKNLNSRLNDAELDRVRSGLVGSYLHVAGAEPLENLQRVAVEESRTGIPLLFAMDVVHGYKTIFPVPLALASSFDPALVEATARAAGSEASAAGLHWTFAPMVDIARDARWGRIVEGAGEEPYLGAVMAAAQVRGYQGDDLSAGDTILATAKHLGAYGAGQGGRDYDTAEISERALREIYLPPFKAAADAGTATYMVAFNDIAGVPTTANKRLLTGILRDLWGFDGMVVSDWNSVMELMNHGVAGTPADAGALALAAGVDMEMTSGIYVGEMVDRVKSDPELMKALDLSVTRILLTKDRLGLFDDPYAYHDTEREAEVILSEAHRVLAREAARKSMVLLKNDGALPVTEDVKRIAVIGALADDASSPLGSWRAQGQAENVSTILEGLEAALPEGARLDYVAGADTKDMPARSELRRAVNAAKKADLVLLVIGEDYDLSGEARSRSDIGLPAPQAALAEVVLETDTPVAVLLMNGRPLDISMLSEEADAILETWMLGVETGPAVADIVFGKASPGGKLPASFPRRTGQSPYYMGHHPTGRPADPDVTKDTARYMDIDITPLYPFGHGLSYVVFSYGDAAMDRDSMGEGETLTLSVDVTNDGTMAADEVVQLYTRDPLADVARPQAELRGFVRVTLAPGETKSVSFTLTPEQFAYWGPDGEWQVDAGAINYMIGSSSADIRTSGSFMIEEGVSADGPAAAIETKVSVEGASEETLPRSIGRIERFSRRADALIAPNATIERLTPDLFGWSEGPVWMEERREVLFTDVPGNTMYGWSEEGGLRTALEPSGYAGPPTDIFREPGANGLIADGPDAILMGDHGNRAVARLDLNTMEKTFLATEYDGKKFSSPNDLVRASDGALYFTDPPYGLAGIEDSPAKEMPWNGVYRLAPDGSVTLIDDELTKPNGVGLSPDGKTLYVAVSDPDAAKLYAYDVQGDGSATNRRVFHDAMPFIERGEQGLPDGMAIDAVGNVYLAGPGGIHLLSPEGDLLALIRTGTLAANVTLAEGGRTLFITSGAFLARVHLDGKE</sequence>
<dbReference type="Proteomes" id="UP000264589">
    <property type="component" value="Unassembled WGS sequence"/>
</dbReference>
<evidence type="ECO:0000256" key="1">
    <source>
        <dbReference type="ARBA" id="ARBA00005336"/>
    </source>
</evidence>
<proteinExistence type="inferred from homology"/>
<dbReference type="InterPro" id="IPR026891">
    <property type="entry name" value="Fn3-like"/>
</dbReference>
<dbReference type="InterPro" id="IPR036881">
    <property type="entry name" value="Glyco_hydro_3_C_sf"/>
</dbReference>
<dbReference type="PRINTS" id="PR00133">
    <property type="entry name" value="GLHYDRLASE3"/>
</dbReference>
<dbReference type="PANTHER" id="PTHR42715">
    <property type="entry name" value="BETA-GLUCOSIDASE"/>
    <property type="match status" value="1"/>
</dbReference>
<dbReference type="AlphaFoldDB" id="A0A371R811"/>
<dbReference type="SUPFAM" id="SSF52279">
    <property type="entry name" value="Beta-D-glucan exohydrolase, C-terminal domain"/>
    <property type="match status" value="1"/>
</dbReference>
<keyword evidence="2" id="KW-0378">Hydrolase</keyword>
<dbReference type="SMART" id="SM01217">
    <property type="entry name" value="Fn3_like"/>
    <property type="match status" value="1"/>
</dbReference>
<evidence type="ECO:0000256" key="3">
    <source>
        <dbReference type="ARBA" id="ARBA00031448"/>
    </source>
</evidence>
<evidence type="ECO:0000259" key="7">
    <source>
        <dbReference type="SMART" id="SM01217"/>
    </source>
</evidence>
<dbReference type="OrthoDB" id="9781691at2"/>
<reference evidence="8 9" key="1">
    <citation type="submission" date="2018-08" db="EMBL/GenBank/DDBJ databases">
        <title>Parvularcula sp. SM1705, isolated from surface water of the South Sea China.</title>
        <authorList>
            <person name="Sun L."/>
        </authorList>
    </citation>
    <scope>NUCLEOTIDE SEQUENCE [LARGE SCALE GENOMIC DNA]</scope>
    <source>
        <strain evidence="8 9">SM1705</strain>
    </source>
</reference>
<dbReference type="Pfam" id="PF00933">
    <property type="entry name" value="Glyco_hydro_3"/>
    <property type="match status" value="1"/>
</dbReference>
<evidence type="ECO:0000256" key="2">
    <source>
        <dbReference type="ARBA" id="ARBA00022801"/>
    </source>
</evidence>
<dbReference type="Gene3D" id="3.40.50.1700">
    <property type="entry name" value="Glycoside hydrolase family 3 C-terminal domain"/>
    <property type="match status" value="1"/>
</dbReference>
<dbReference type="InterPro" id="IPR017853">
    <property type="entry name" value="GH"/>
</dbReference>
<protein>
    <recommendedName>
        <fullName evidence="5">Beta-D-glucoside glucohydrolase</fullName>
    </recommendedName>
    <alternativeName>
        <fullName evidence="3">Cellobiase</fullName>
    </alternativeName>
    <alternativeName>
        <fullName evidence="4">Gentiobiase</fullName>
    </alternativeName>
</protein>
<feature type="domain" description="Fibronectin type III-like" evidence="7">
    <location>
        <begin position="675"/>
        <end position="744"/>
    </location>
</feature>
<dbReference type="InParanoid" id="A0A371R811"/>
<comment type="similarity">
    <text evidence="1">Belongs to the glycosyl hydrolase 3 family.</text>
</comment>
<dbReference type="FunFam" id="2.60.40.10:FF:000495">
    <property type="entry name" value="Periplasmic beta-glucosidase"/>
    <property type="match status" value="1"/>
</dbReference>
<comment type="caution">
    <text evidence="8">The sequence shown here is derived from an EMBL/GenBank/DDBJ whole genome shotgun (WGS) entry which is preliminary data.</text>
</comment>
<gene>
    <name evidence="8" type="ORF">DX908_15005</name>
</gene>
<dbReference type="InterPro" id="IPR001764">
    <property type="entry name" value="Glyco_hydro_3_N"/>
</dbReference>
<evidence type="ECO:0000313" key="9">
    <source>
        <dbReference type="Proteomes" id="UP000264589"/>
    </source>
</evidence>
<dbReference type="InterPro" id="IPR050288">
    <property type="entry name" value="Cellulose_deg_GH3"/>
</dbReference>
<dbReference type="Pfam" id="PF01915">
    <property type="entry name" value="Glyco_hydro_3_C"/>
    <property type="match status" value="1"/>
</dbReference>
<dbReference type="InterPro" id="IPR036962">
    <property type="entry name" value="Glyco_hydro_3_N_sf"/>
</dbReference>
<accession>A0A371R811</accession>
<dbReference type="Pfam" id="PF08450">
    <property type="entry name" value="SGL"/>
    <property type="match status" value="1"/>
</dbReference>
<dbReference type="EMBL" id="QUQO01000002">
    <property type="protein sequence ID" value="RFB01587.1"/>
    <property type="molecule type" value="Genomic_DNA"/>
</dbReference>
<feature type="signal peptide" evidence="6">
    <location>
        <begin position="1"/>
        <end position="24"/>
    </location>
</feature>
<dbReference type="SUPFAM" id="SSF51445">
    <property type="entry name" value="(Trans)glycosidases"/>
    <property type="match status" value="1"/>
</dbReference>
<dbReference type="PANTHER" id="PTHR42715:SF10">
    <property type="entry name" value="BETA-GLUCOSIDASE"/>
    <property type="match status" value="1"/>
</dbReference>
<dbReference type="InterPro" id="IPR013783">
    <property type="entry name" value="Ig-like_fold"/>
</dbReference>
<name>A0A371R811_9PROT</name>
<dbReference type="SUPFAM" id="SSF63829">
    <property type="entry name" value="Calcium-dependent phosphotriesterase"/>
    <property type="match status" value="1"/>
</dbReference>
<keyword evidence="6" id="KW-0732">Signal</keyword>
<evidence type="ECO:0000256" key="4">
    <source>
        <dbReference type="ARBA" id="ARBA00032194"/>
    </source>
</evidence>
<dbReference type="InterPro" id="IPR013658">
    <property type="entry name" value="SGL"/>
</dbReference>
<evidence type="ECO:0000256" key="6">
    <source>
        <dbReference type="SAM" id="SignalP"/>
    </source>
</evidence>
<dbReference type="InterPro" id="IPR002772">
    <property type="entry name" value="Glyco_hydro_3_C"/>
</dbReference>
<dbReference type="Gene3D" id="3.20.20.300">
    <property type="entry name" value="Glycoside hydrolase, family 3, N-terminal domain"/>
    <property type="match status" value="1"/>
</dbReference>
<dbReference type="Gene3D" id="2.60.40.10">
    <property type="entry name" value="Immunoglobulins"/>
    <property type="match status" value="1"/>
</dbReference>
<dbReference type="RefSeq" id="WP_116393303.1">
    <property type="nucleotide sequence ID" value="NZ_QUQO01000002.1"/>
</dbReference>
<dbReference type="GO" id="GO:0008422">
    <property type="term" value="F:beta-glucosidase activity"/>
    <property type="evidence" value="ECO:0007669"/>
    <property type="project" value="UniProtKB-ARBA"/>
</dbReference>
<evidence type="ECO:0000256" key="5">
    <source>
        <dbReference type="ARBA" id="ARBA00032594"/>
    </source>
</evidence>
<dbReference type="Gene3D" id="2.120.10.30">
    <property type="entry name" value="TolB, C-terminal domain"/>
    <property type="match status" value="1"/>
</dbReference>
<keyword evidence="9" id="KW-1185">Reference proteome</keyword>
<dbReference type="GO" id="GO:0005975">
    <property type="term" value="P:carbohydrate metabolic process"/>
    <property type="evidence" value="ECO:0007669"/>
    <property type="project" value="InterPro"/>
</dbReference>